<gene>
    <name evidence="1" type="ORF">GBAR_LOCUS16275</name>
</gene>
<reference evidence="1" key="1">
    <citation type="submission" date="2023-03" db="EMBL/GenBank/DDBJ databases">
        <authorList>
            <person name="Steffen K."/>
            <person name="Cardenas P."/>
        </authorList>
    </citation>
    <scope>NUCLEOTIDE SEQUENCE</scope>
</reference>
<feature type="non-terminal residue" evidence="1">
    <location>
        <position position="63"/>
    </location>
</feature>
<comment type="caution">
    <text evidence="1">The sequence shown here is derived from an EMBL/GenBank/DDBJ whole genome shotgun (WGS) entry which is preliminary data.</text>
</comment>
<dbReference type="EMBL" id="CASHTH010002346">
    <property type="protein sequence ID" value="CAI8028557.1"/>
    <property type="molecule type" value="Genomic_DNA"/>
</dbReference>
<keyword evidence="2" id="KW-1185">Reference proteome</keyword>
<evidence type="ECO:0000313" key="1">
    <source>
        <dbReference type="EMBL" id="CAI8028557.1"/>
    </source>
</evidence>
<accession>A0AA35WVX8</accession>
<dbReference type="AlphaFoldDB" id="A0AA35WVX8"/>
<dbReference type="Proteomes" id="UP001174909">
    <property type="component" value="Unassembled WGS sequence"/>
</dbReference>
<evidence type="ECO:0000313" key="2">
    <source>
        <dbReference type="Proteomes" id="UP001174909"/>
    </source>
</evidence>
<organism evidence="1 2">
    <name type="scientific">Geodia barretti</name>
    <name type="common">Barrett's horny sponge</name>
    <dbReference type="NCBI Taxonomy" id="519541"/>
    <lineage>
        <taxon>Eukaryota</taxon>
        <taxon>Metazoa</taxon>
        <taxon>Porifera</taxon>
        <taxon>Demospongiae</taxon>
        <taxon>Heteroscleromorpha</taxon>
        <taxon>Tetractinellida</taxon>
        <taxon>Astrophorina</taxon>
        <taxon>Geodiidae</taxon>
        <taxon>Geodia</taxon>
    </lineage>
</organism>
<protein>
    <submittedName>
        <fullName evidence="1">Uncharacterized protein</fullName>
    </submittedName>
</protein>
<proteinExistence type="predicted"/>
<sequence>MFMHETQPLPLLRLSVVIPHLNDVLHQVLELRPLLFLQRLLREQRRRQNLRGVVGGYRRIVCC</sequence>
<name>A0AA35WVX8_GEOBA</name>